<evidence type="ECO:0000313" key="2">
    <source>
        <dbReference type="EMBL" id="CAI9295330.1"/>
    </source>
</evidence>
<organism evidence="2 3">
    <name type="scientific">Lactuca saligna</name>
    <name type="common">Willowleaf lettuce</name>
    <dbReference type="NCBI Taxonomy" id="75948"/>
    <lineage>
        <taxon>Eukaryota</taxon>
        <taxon>Viridiplantae</taxon>
        <taxon>Streptophyta</taxon>
        <taxon>Embryophyta</taxon>
        <taxon>Tracheophyta</taxon>
        <taxon>Spermatophyta</taxon>
        <taxon>Magnoliopsida</taxon>
        <taxon>eudicotyledons</taxon>
        <taxon>Gunneridae</taxon>
        <taxon>Pentapetalae</taxon>
        <taxon>asterids</taxon>
        <taxon>campanulids</taxon>
        <taxon>Asterales</taxon>
        <taxon>Asteraceae</taxon>
        <taxon>Cichorioideae</taxon>
        <taxon>Cichorieae</taxon>
        <taxon>Lactucinae</taxon>
        <taxon>Lactuca</taxon>
    </lineage>
</organism>
<reference evidence="2" key="1">
    <citation type="submission" date="2023-04" db="EMBL/GenBank/DDBJ databases">
        <authorList>
            <person name="Vijverberg K."/>
            <person name="Xiong W."/>
            <person name="Schranz E."/>
        </authorList>
    </citation>
    <scope>NUCLEOTIDE SEQUENCE</scope>
</reference>
<sequence length="122" mass="13672">MLKRVDPTNTVLITYLQTIDTSIETGVLLAREEETKTKCSKKVAAESSEKSIKESKSTKSLKKLPITEVEPIQPEVVVADTPSTQKEIIPSKTSVFRRIKMKSKHKSRSPLTNVVRKPQVSH</sequence>
<keyword evidence="3" id="KW-1185">Reference proteome</keyword>
<accession>A0AA36EJ71</accession>
<feature type="region of interest" description="Disordered" evidence="1">
    <location>
        <begin position="41"/>
        <end position="60"/>
    </location>
</feature>
<dbReference type="AlphaFoldDB" id="A0AA36EJ71"/>
<evidence type="ECO:0000256" key="1">
    <source>
        <dbReference type="SAM" id="MobiDB-lite"/>
    </source>
</evidence>
<name>A0AA36EJ71_LACSI</name>
<dbReference type="Proteomes" id="UP001177003">
    <property type="component" value="Chromosome 7"/>
</dbReference>
<feature type="compositionally biased region" description="Basic and acidic residues" evidence="1">
    <location>
        <begin position="41"/>
        <end position="57"/>
    </location>
</feature>
<evidence type="ECO:0000313" key="3">
    <source>
        <dbReference type="Proteomes" id="UP001177003"/>
    </source>
</evidence>
<protein>
    <submittedName>
        <fullName evidence="2">Uncharacterized protein</fullName>
    </submittedName>
</protein>
<dbReference type="EMBL" id="OX465083">
    <property type="protein sequence ID" value="CAI9295330.1"/>
    <property type="molecule type" value="Genomic_DNA"/>
</dbReference>
<gene>
    <name evidence="2" type="ORF">LSALG_LOCUS34273</name>
</gene>
<feature type="region of interest" description="Disordered" evidence="1">
    <location>
        <begin position="100"/>
        <end position="122"/>
    </location>
</feature>
<proteinExistence type="predicted"/>